<dbReference type="Pfam" id="PF00615">
    <property type="entry name" value="RGS"/>
    <property type="match status" value="1"/>
</dbReference>
<comment type="caution">
    <text evidence="2">The sequence shown here is derived from an EMBL/GenBank/DDBJ whole genome shotgun (WGS) entry which is preliminary data.</text>
</comment>
<evidence type="ECO:0000313" key="3">
    <source>
        <dbReference type="Proteomes" id="UP000193411"/>
    </source>
</evidence>
<dbReference type="InterPro" id="IPR044926">
    <property type="entry name" value="RGS_subdomain_2"/>
</dbReference>
<proteinExistence type="predicted"/>
<dbReference type="EMBL" id="MCFL01000009">
    <property type="protein sequence ID" value="ORZ38420.1"/>
    <property type="molecule type" value="Genomic_DNA"/>
</dbReference>
<evidence type="ECO:0000259" key="1">
    <source>
        <dbReference type="PROSITE" id="PS50132"/>
    </source>
</evidence>
<evidence type="ECO:0000313" key="2">
    <source>
        <dbReference type="EMBL" id="ORZ38420.1"/>
    </source>
</evidence>
<sequence>MANTIVETYLLPGSPKEVNCPNLIRKKVVEDVQTGGQCDSETFAPVEAKILELMRLSSFPHFVRFVEGKQMSPSDARPTSQGAQ</sequence>
<reference evidence="2 3" key="1">
    <citation type="submission" date="2016-07" db="EMBL/GenBank/DDBJ databases">
        <title>Pervasive Adenine N6-methylation of Active Genes in Fungi.</title>
        <authorList>
            <consortium name="DOE Joint Genome Institute"/>
            <person name="Mondo S.J."/>
            <person name="Dannebaum R.O."/>
            <person name="Kuo R.C."/>
            <person name="Labutti K."/>
            <person name="Haridas S."/>
            <person name="Kuo A."/>
            <person name="Salamov A."/>
            <person name="Ahrendt S.R."/>
            <person name="Lipzen A."/>
            <person name="Sullivan W."/>
            <person name="Andreopoulos W.B."/>
            <person name="Clum A."/>
            <person name="Lindquist E."/>
            <person name="Daum C."/>
            <person name="Ramamoorthy G.K."/>
            <person name="Gryganskyi A."/>
            <person name="Culley D."/>
            <person name="Magnuson J.K."/>
            <person name="James T.Y."/>
            <person name="O'Malley M.A."/>
            <person name="Stajich J.E."/>
            <person name="Spatafora J.W."/>
            <person name="Visel A."/>
            <person name="Grigoriev I.V."/>
        </authorList>
    </citation>
    <scope>NUCLEOTIDE SEQUENCE [LARGE SCALE GENOMIC DNA]</scope>
    <source>
        <strain evidence="2 3">PL171</strain>
    </source>
</reference>
<dbReference type="PROSITE" id="PS50132">
    <property type="entry name" value="RGS"/>
    <property type="match status" value="1"/>
</dbReference>
<dbReference type="InterPro" id="IPR016137">
    <property type="entry name" value="RGS"/>
</dbReference>
<dbReference type="AlphaFoldDB" id="A0A1Y2HUZ4"/>
<gene>
    <name evidence="2" type="ORF">BCR44DRAFT_1429199</name>
</gene>
<accession>A0A1Y2HUZ4</accession>
<dbReference type="OrthoDB" id="10266999at2759"/>
<dbReference type="Gene3D" id="1.10.167.10">
    <property type="entry name" value="Regulator of G-protein Signalling 4, domain 2"/>
    <property type="match status" value="1"/>
</dbReference>
<protein>
    <recommendedName>
        <fullName evidence="1">RGS domain-containing protein</fullName>
    </recommendedName>
</protein>
<dbReference type="InterPro" id="IPR036305">
    <property type="entry name" value="RGS_sf"/>
</dbReference>
<dbReference type="SUPFAM" id="SSF48097">
    <property type="entry name" value="Regulator of G-protein signaling, RGS"/>
    <property type="match status" value="1"/>
</dbReference>
<organism evidence="2 3">
    <name type="scientific">Catenaria anguillulae PL171</name>
    <dbReference type="NCBI Taxonomy" id="765915"/>
    <lineage>
        <taxon>Eukaryota</taxon>
        <taxon>Fungi</taxon>
        <taxon>Fungi incertae sedis</taxon>
        <taxon>Blastocladiomycota</taxon>
        <taxon>Blastocladiomycetes</taxon>
        <taxon>Blastocladiales</taxon>
        <taxon>Catenariaceae</taxon>
        <taxon>Catenaria</taxon>
    </lineage>
</organism>
<feature type="domain" description="RGS" evidence="1">
    <location>
        <begin position="1"/>
        <end position="64"/>
    </location>
</feature>
<name>A0A1Y2HUZ4_9FUNG</name>
<keyword evidence="3" id="KW-1185">Reference proteome</keyword>
<dbReference type="Proteomes" id="UP000193411">
    <property type="component" value="Unassembled WGS sequence"/>
</dbReference>